<evidence type="ECO:0000313" key="1">
    <source>
        <dbReference type="EMBL" id="RJG26705.1"/>
    </source>
</evidence>
<proteinExistence type="predicted"/>
<dbReference type="RefSeq" id="WP_119790206.1">
    <property type="nucleotide sequence ID" value="NZ_QYZD01000001.1"/>
</dbReference>
<comment type="caution">
    <text evidence="1">The sequence shown here is derived from an EMBL/GenBank/DDBJ whole genome shotgun (WGS) entry which is preliminary data.</text>
</comment>
<dbReference type="OrthoDB" id="1679953at2"/>
<name>A0A3A3GNN5_PANTH</name>
<protein>
    <submittedName>
        <fullName evidence="1">Uncharacterized protein</fullName>
    </submittedName>
</protein>
<dbReference type="Proteomes" id="UP000266177">
    <property type="component" value="Unassembled WGS sequence"/>
</dbReference>
<sequence length="278" mass="30893">MRNAIRERLLAAIPELKDVYEPHAAEAKSEKPYVVVLQGQDSDESPWVGFRRIVEVWPYVSRSTFEKVDALAGKIIAALDKQLLTTEAGEVFSCIYLGSSGQDVVDEDWDAITRGMQFAVMALQPVNTTAAISNDPWLSALAEWTQSSIAPEWAVYSGLWPLGYARPAVMWRVTGIDVQSMGRAVYEVKKRFTAHIIGADTNQEHGGVLKLVEELGNAIKVPLDESDRRYMTVSDLRANISADPIAEGQITVTLRRRTARPTEEAPVIQSVNFKSDMR</sequence>
<dbReference type="AlphaFoldDB" id="A0A3A3GNN5"/>
<evidence type="ECO:0000313" key="2">
    <source>
        <dbReference type="Proteomes" id="UP000266177"/>
    </source>
</evidence>
<organism evidence="1 2">
    <name type="scientific">Paenibacillus thiaminolyticus</name>
    <name type="common">Bacillus thiaminolyticus</name>
    <dbReference type="NCBI Taxonomy" id="49283"/>
    <lineage>
        <taxon>Bacteria</taxon>
        <taxon>Bacillati</taxon>
        <taxon>Bacillota</taxon>
        <taxon>Bacilli</taxon>
        <taxon>Bacillales</taxon>
        <taxon>Paenibacillaceae</taxon>
        <taxon>Paenibacillus</taxon>
    </lineage>
</organism>
<accession>A0A3A3GNN5</accession>
<gene>
    <name evidence="1" type="ORF">DQX05_01345</name>
</gene>
<dbReference type="EMBL" id="QYZD01000001">
    <property type="protein sequence ID" value="RJG26705.1"/>
    <property type="molecule type" value="Genomic_DNA"/>
</dbReference>
<reference evidence="1 2" key="1">
    <citation type="submission" date="2018-09" db="EMBL/GenBank/DDBJ databases">
        <title>Paenibacillus SK2017-BO5.</title>
        <authorList>
            <person name="Piskunova J.V."/>
            <person name="Dubiley S.A."/>
            <person name="Severinov K.V."/>
        </authorList>
    </citation>
    <scope>NUCLEOTIDE SEQUENCE [LARGE SCALE GENOMIC DNA]</scope>
    <source>
        <strain evidence="1 2">BO5</strain>
    </source>
</reference>